<sequence>MNLQLILIFIFSILFVTIYSDELVPLKQSTPNPVVIKKGGDNKLHIDVSWEGLAIGEKDKVVTKLTCFSTAVTVKDSPQNHLYGDGKATYEVTVNEKGKLVHCRSGLLIIIGWKVWFSFQT</sequence>
<comment type="caution">
    <text evidence="2">The sequence shown here is derived from an EMBL/GenBank/DDBJ whole genome shotgun (WGS) entry which is preliminary data.</text>
</comment>
<keyword evidence="3" id="KW-1185">Reference proteome</keyword>
<dbReference type="OrthoDB" id="2338289at2759"/>
<evidence type="ECO:0000256" key="1">
    <source>
        <dbReference type="SAM" id="SignalP"/>
    </source>
</evidence>
<reference evidence="2 3" key="1">
    <citation type="submission" date="2014-02" db="EMBL/GenBank/DDBJ databases">
        <title>Single nucleus genome sequencing reveals high similarity among nuclei of an endomycorrhizal fungus.</title>
        <authorList>
            <person name="Lin K."/>
            <person name="Geurts R."/>
            <person name="Zhang Z."/>
            <person name="Limpens E."/>
            <person name="Saunders D.G."/>
            <person name="Mu D."/>
            <person name="Pang E."/>
            <person name="Cao H."/>
            <person name="Cha H."/>
            <person name="Lin T."/>
            <person name="Zhou Q."/>
            <person name="Shang Y."/>
            <person name="Li Y."/>
            <person name="Ivanov S."/>
            <person name="Sharma T."/>
            <person name="Velzen R.V."/>
            <person name="Ruijter N.D."/>
            <person name="Aanen D.K."/>
            <person name="Win J."/>
            <person name="Kamoun S."/>
            <person name="Bisseling T."/>
            <person name="Huang S."/>
        </authorList>
    </citation>
    <scope>NUCLEOTIDE SEQUENCE [LARGE SCALE GENOMIC DNA]</scope>
    <source>
        <strain evidence="3">DAOM197198w</strain>
    </source>
</reference>
<keyword evidence="1" id="KW-0732">Signal</keyword>
<dbReference type="HOGENOM" id="CLU_164223_0_0_1"/>
<feature type="chain" id="PRO_5001474218" evidence="1">
    <location>
        <begin position="21"/>
        <end position="121"/>
    </location>
</feature>
<gene>
    <name evidence="2" type="ORF">RirG_221530</name>
</gene>
<name>A0A015INP5_RHIIW</name>
<protein>
    <submittedName>
        <fullName evidence="2">Uncharacterized protein</fullName>
    </submittedName>
</protein>
<dbReference type="Proteomes" id="UP000022910">
    <property type="component" value="Unassembled WGS sequence"/>
</dbReference>
<dbReference type="EMBL" id="JEMT01027936">
    <property type="protein sequence ID" value="EXX55860.1"/>
    <property type="molecule type" value="Genomic_DNA"/>
</dbReference>
<organism evidence="2 3">
    <name type="scientific">Rhizophagus irregularis (strain DAOM 197198w)</name>
    <name type="common">Glomus intraradices</name>
    <dbReference type="NCBI Taxonomy" id="1432141"/>
    <lineage>
        <taxon>Eukaryota</taxon>
        <taxon>Fungi</taxon>
        <taxon>Fungi incertae sedis</taxon>
        <taxon>Mucoromycota</taxon>
        <taxon>Glomeromycotina</taxon>
        <taxon>Glomeromycetes</taxon>
        <taxon>Glomerales</taxon>
        <taxon>Glomeraceae</taxon>
        <taxon>Rhizophagus</taxon>
    </lineage>
</organism>
<accession>A0A015INP5</accession>
<dbReference type="AlphaFoldDB" id="A0A015INP5"/>
<evidence type="ECO:0000313" key="3">
    <source>
        <dbReference type="Proteomes" id="UP000022910"/>
    </source>
</evidence>
<feature type="signal peptide" evidence="1">
    <location>
        <begin position="1"/>
        <end position="20"/>
    </location>
</feature>
<proteinExistence type="predicted"/>
<evidence type="ECO:0000313" key="2">
    <source>
        <dbReference type="EMBL" id="EXX55860.1"/>
    </source>
</evidence>